<gene>
    <name evidence="4" type="primary">mshD_1</name>
    <name evidence="4" type="ORF">PAECIP111802_05401</name>
</gene>
<keyword evidence="1 4" id="KW-0808">Transferase</keyword>
<organism evidence="4 5">
    <name type="scientific">Paenibacillus allorhizosphaerae</name>
    <dbReference type="NCBI Taxonomy" id="2849866"/>
    <lineage>
        <taxon>Bacteria</taxon>
        <taxon>Bacillati</taxon>
        <taxon>Bacillota</taxon>
        <taxon>Bacilli</taxon>
        <taxon>Bacillales</taxon>
        <taxon>Paenibacillaceae</taxon>
        <taxon>Paenibacillus</taxon>
    </lineage>
</organism>
<dbReference type="PROSITE" id="PS51186">
    <property type="entry name" value="GNAT"/>
    <property type="match status" value="2"/>
</dbReference>
<dbReference type="RefSeq" id="WP_218101612.1">
    <property type="nucleotide sequence ID" value="NZ_CAJVCE010000019.1"/>
</dbReference>
<keyword evidence="5" id="KW-1185">Reference proteome</keyword>
<dbReference type="EMBL" id="CAJVCE010000019">
    <property type="protein sequence ID" value="CAG7653116.1"/>
    <property type="molecule type" value="Genomic_DNA"/>
</dbReference>
<dbReference type="Proteomes" id="UP000730618">
    <property type="component" value="Unassembled WGS sequence"/>
</dbReference>
<proteinExistence type="predicted"/>
<comment type="caution">
    <text evidence="4">The sequence shown here is derived from an EMBL/GenBank/DDBJ whole genome shotgun (WGS) entry which is preliminary data.</text>
</comment>
<name>A0ABM8VPM0_9BACL</name>
<evidence type="ECO:0000256" key="2">
    <source>
        <dbReference type="ARBA" id="ARBA00023315"/>
    </source>
</evidence>
<dbReference type="PANTHER" id="PTHR43877">
    <property type="entry name" value="AMINOALKYLPHOSPHONATE N-ACETYLTRANSFERASE-RELATED-RELATED"/>
    <property type="match status" value="1"/>
</dbReference>
<dbReference type="CDD" id="cd04301">
    <property type="entry name" value="NAT_SF"/>
    <property type="match status" value="2"/>
</dbReference>
<keyword evidence="2 4" id="KW-0012">Acyltransferase</keyword>
<dbReference type="Pfam" id="PF00583">
    <property type="entry name" value="Acetyltransf_1"/>
    <property type="match status" value="2"/>
</dbReference>
<evidence type="ECO:0000313" key="4">
    <source>
        <dbReference type="EMBL" id="CAG7653116.1"/>
    </source>
</evidence>
<protein>
    <submittedName>
        <fullName evidence="4">Mycothiol acetyltransferase</fullName>
        <ecNumber evidence="4">2.3.1.189</ecNumber>
    </submittedName>
</protein>
<dbReference type="GO" id="GO:0035447">
    <property type="term" value="F:mycothiol synthase activity"/>
    <property type="evidence" value="ECO:0007669"/>
    <property type="project" value="UniProtKB-EC"/>
</dbReference>
<feature type="domain" description="N-acetyltransferase" evidence="3">
    <location>
        <begin position="8"/>
        <end position="145"/>
    </location>
</feature>
<dbReference type="InterPro" id="IPR000182">
    <property type="entry name" value="GNAT_dom"/>
</dbReference>
<feature type="domain" description="N-acetyltransferase" evidence="3">
    <location>
        <begin position="160"/>
        <end position="293"/>
    </location>
</feature>
<evidence type="ECO:0000259" key="3">
    <source>
        <dbReference type="PROSITE" id="PS51186"/>
    </source>
</evidence>
<evidence type="ECO:0000313" key="5">
    <source>
        <dbReference type="Proteomes" id="UP000730618"/>
    </source>
</evidence>
<reference evidence="4 5" key="1">
    <citation type="submission" date="2021-06" db="EMBL/GenBank/DDBJ databases">
        <authorList>
            <person name="Criscuolo A."/>
        </authorList>
    </citation>
    <scope>NUCLEOTIDE SEQUENCE [LARGE SCALE GENOMIC DNA]</scope>
    <source>
        <strain evidence="5">CIP 111802</strain>
    </source>
</reference>
<dbReference type="EC" id="2.3.1.189" evidence="4"/>
<dbReference type="InterPro" id="IPR050832">
    <property type="entry name" value="Bact_Acetyltransf"/>
</dbReference>
<evidence type="ECO:0000256" key="1">
    <source>
        <dbReference type="ARBA" id="ARBA00022679"/>
    </source>
</evidence>
<sequence>MFHRAGIIPVHQLSESQLERVRALEQCCNTHDGITLKLNWEMVERRSGEEINDWLYTVDGQIVGFLGMYVLKPSEAELSGMVHPDFRRKGIFRKLLQAATDECKRRGIPNRILIVQRGSESGHALAEHLGAAYQFSEYWMELSDEHSHEEGIAGPSASQISLRPAVESDLNLLVRLDVSGFGVSENDAKTFNRRIAASEGELRLIAELEGVPIGKLNILLHGGGFIFGFCVLPEYRGKGHGRAILAEAIRLVRSRRLSGKLALEVAATNSHALGLYKSVGFVECNINDYYACQ</sequence>
<accession>A0ABM8VPM0</accession>